<dbReference type="GO" id="GO:0016705">
    <property type="term" value="F:oxidoreductase activity, acting on paired donors, with incorporation or reduction of molecular oxygen"/>
    <property type="evidence" value="ECO:0007669"/>
    <property type="project" value="InterPro"/>
</dbReference>
<evidence type="ECO:0000313" key="2">
    <source>
        <dbReference type="EMBL" id="MBB0232803.1"/>
    </source>
</evidence>
<dbReference type="PANTHER" id="PTHR46696:SF1">
    <property type="entry name" value="CYTOCHROME P450 YJIB-RELATED"/>
    <property type="match status" value="1"/>
</dbReference>
<dbReference type="GO" id="GO:0004497">
    <property type="term" value="F:monooxygenase activity"/>
    <property type="evidence" value="ECO:0007669"/>
    <property type="project" value="InterPro"/>
</dbReference>
<dbReference type="SUPFAM" id="SSF48264">
    <property type="entry name" value="Cytochrome P450"/>
    <property type="match status" value="1"/>
</dbReference>
<protein>
    <submittedName>
        <fullName evidence="2">Cytochrome P450</fullName>
    </submittedName>
</protein>
<organism evidence="2 3">
    <name type="scientific">Streptomyces calidiresistens</name>
    <dbReference type="NCBI Taxonomy" id="1485586"/>
    <lineage>
        <taxon>Bacteria</taxon>
        <taxon>Bacillati</taxon>
        <taxon>Actinomycetota</taxon>
        <taxon>Actinomycetes</taxon>
        <taxon>Kitasatosporales</taxon>
        <taxon>Streptomycetaceae</taxon>
        <taxon>Streptomyces</taxon>
    </lineage>
</organism>
<dbReference type="GO" id="GO:0005506">
    <property type="term" value="F:iron ion binding"/>
    <property type="evidence" value="ECO:0007669"/>
    <property type="project" value="InterPro"/>
</dbReference>
<feature type="non-terminal residue" evidence="2">
    <location>
        <position position="361"/>
    </location>
</feature>
<dbReference type="RefSeq" id="WP_182667324.1">
    <property type="nucleotide sequence ID" value="NZ_VKHS01001189.1"/>
</dbReference>
<dbReference type="InterPro" id="IPR017972">
    <property type="entry name" value="Cyt_P450_CS"/>
</dbReference>
<keyword evidence="3" id="KW-1185">Reference proteome</keyword>
<name>A0A7W3T8D4_9ACTN</name>
<gene>
    <name evidence="2" type="ORF">FOE67_25765</name>
</gene>
<comment type="caution">
    <text evidence="2">The sequence shown here is derived from an EMBL/GenBank/DDBJ whole genome shotgun (WGS) entry which is preliminary data.</text>
</comment>
<dbReference type="PROSITE" id="PS00086">
    <property type="entry name" value="CYTOCHROME_P450"/>
    <property type="match status" value="1"/>
</dbReference>
<accession>A0A7W3T8D4</accession>
<dbReference type="GO" id="GO:0020037">
    <property type="term" value="F:heme binding"/>
    <property type="evidence" value="ECO:0007669"/>
    <property type="project" value="InterPro"/>
</dbReference>
<dbReference type="Gene3D" id="1.10.630.10">
    <property type="entry name" value="Cytochrome P450"/>
    <property type="match status" value="1"/>
</dbReference>
<dbReference type="Proteomes" id="UP000530234">
    <property type="component" value="Unassembled WGS sequence"/>
</dbReference>
<proteinExistence type="inferred from homology"/>
<dbReference type="AlphaFoldDB" id="A0A7W3T8D4"/>
<evidence type="ECO:0000313" key="3">
    <source>
        <dbReference type="Proteomes" id="UP000530234"/>
    </source>
</evidence>
<dbReference type="PANTHER" id="PTHR46696">
    <property type="entry name" value="P450, PUTATIVE (EUROFUNG)-RELATED"/>
    <property type="match status" value="1"/>
</dbReference>
<sequence>MLLASHPLLLALLTLGRRAPVRRIGGTVIVHGTDACREALTRLTLDRTGEGTTGSITRELVGSGTLFDASGGEHRAGRRSLADRLGTAGVERTRPLRREVLRRRLEPLAHGAEVDVADLARELAGVSAAALVDHPGDPRELADAALGAAADAVRAHLPAPWPPARRRAAERARRSADRLAALLREAADPGPAPDAALRATVVTAAVATTVSLLPRAVARCADARLWAWADDPGHRAVLTDEALRVVAPSPVLPRRSAAPGTVAGRPVPAGARLLLVVRHGALAHRRDLDPADPAPPATARLVFGAGPHACPGAGLARAVLDELFAELAPHRPVVTRARGDRHAALPGWRSLVVRAGRGARA</sequence>
<dbReference type="InterPro" id="IPR036396">
    <property type="entry name" value="Cyt_P450_sf"/>
</dbReference>
<comment type="similarity">
    <text evidence="1">Belongs to the cytochrome P450 family.</text>
</comment>
<dbReference type="EMBL" id="VKHS01001189">
    <property type="protein sequence ID" value="MBB0232803.1"/>
    <property type="molecule type" value="Genomic_DNA"/>
</dbReference>
<reference evidence="3" key="1">
    <citation type="submission" date="2019-10" db="EMBL/GenBank/DDBJ databases">
        <title>Streptomyces sp. nov., a novel actinobacterium isolated from alkaline environment.</title>
        <authorList>
            <person name="Golinska P."/>
        </authorList>
    </citation>
    <scope>NUCLEOTIDE SEQUENCE [LARGE SCALE GENOMIC DNA]</scope>
    <source>
        <strain evidence="3">DSM 42108</strain>
    </source>
</reference>
<evidence type="ECO:0000256" key="1">
    <source>
        <dbReference type="ARBA" id="ARBA00010617"/>
    </source>
</evidence>